<feature type="transmembrane region" description="Helical" evidence="10">
    <location>
        <begin position="32"/>
        <end position="48"/>
    </location>
</feature>
<dbReference type="AlphaFoldDB" id="A0A916JPH0"/>
<feature type="transmembrane region" description="Helical" evidence="10">
    <location>
        <begin position="7"/>
        <end position="26"/>
    </location>
</feature>
<feature type="transmembrane region" description="Helical" evidence="10">
    <location>
        <begin position="156"/>
        <end position="174"/>
    </location>
</feature>
<dbReference type="RefSeq" id="WP_258543239.1">
    <property type="nucleotide sequence ID" value="NZ_OU015584.1"/>
</dbReference>
<accession>A0A916JPH0</accession>
<feature type="transmembrane region" description="Helical" evidence="10">
    <location>
        <begin position="55"/>
        <end position="72"/>
    </location>
</feature>
<dbReference type="PANTHER" id="PTHR36122">
    <property type="entry name" value="NICOTINAMIDE RIBOSIDE TRANSPORTER PNUC"/>
    <property type="match status" value="1"/>
</dbReference>
<evidence type="ECO:0000256" key="9">
    <source>
        <dbReference type="ARBA" id="ARBA00023136"/>
    </source>
</evidence>
<evidence type="ECO:0000256" key="6">
    <source>
        <dbReference type="ARBA" id="ARBA00022475"/>
    </source>
</evidence>
<dbReference type="NCBIfam" id="TIGR01528">
    <property type="entry name" value="NMN_trans_PnuC"/>
    <property type="match status" value="1"/>
</dbReference>
<keyword evidence="7 10" id="KW-0812">Transmembrane</keyword>
<name>A0A916JPH0_9FLAO</name>
<dbReference type="InterPro" id="IPR006419">
    <property type="entry name" value="NMN_transpt_PnuC"/>
</dbReference>
<dbReference type="PANTHER" id="PTHR36122:SF2">
    <property type="entry name" value="NICOTINAMIDE RIBOSIDE TRANSPORTER PNUC"/>
    <property type="match status" value="1"/>
</dbReference>
<proteinExistence type="inferred from homology"/>
<organism evidence="11 12">
    <name type="scientific">Parvicella tangerina</name>
    <dbReference type="NCBI Taxonomy" id="2829795"/>
    <lineage>
        <taxon>Bacteria</taxon>
        <taxon>Pseudomonadati</taxon>
        <taxon>Bacteroidota</taxon>
        <taxon>Flavobacteriia</taxon>
        <taxon>Flavobacteriales</taxon>
        <taxon>Parvicellaceae</taxon>
        <taxon>Parvicella</taxon>
    </lineage>
</organism>
<evidence type="ECO:0000256" key="8">
    <source>
        <dbReference type="ARBA" id="ARBA00022989"/>
    </source>
</evidence>
<comment type="subcellular location">
    <subcellularLocation>
        <location evidence="2">Cell membrane</location>
        <topology evidence="2">Multi-pass membrane protein</topology>
    </subcellularLocation>
</comment>
<keyword evidence="9 10" id="KW-0472">Membrane</keyword>
<feature type="transmembrane region" description="Helical" evidence="10">
    <location>
        <begin position="181"/>
        <end position="199"/>
    </location>
</feature>
<evidence type="ECO:0000256" key="4">
    <source>
        <dbReference type="ARBA" id="ARBA00017522"/>
    </source>
</evidence>
<evidence type="ECO:0000313" key="12">
    <source>
        <dbReference type="Proteomes" id="UP000683507"/>
    </source>
</evidence>
<evidence type="ECO:0000256" key="7">
    <source>
        <dbReference type="ARBA" id="ARBA00022692"/>
    </source>
</evidence>
<sequence>MSVNLDTLLEWSSVICGLLYLILIIYEKIWCWFFGILGSALSIWLFYRTQLYSESILYIYYVIIGFYGWYIWSKKSIAKAANDLDLSTDSKSTEVQESFKEWPILHHLISILSCGVLSLGVGYLFSNYTNARSAYLDAFTTVFSFFASFLEAKKVVSAWLYWIILNGITIYLYDLRELDKYKLLTVVYFVASFIGFYQWNKKYQLQKS</sequence>
<dbReference type="GO" id="GO:0034257">
    <property type="term" value="F:nicotinamide riboside transmembrane transporter activity"/>
    <property type="evidence" value="ECO:0007669"/>
    <property type="project" value="InterPro"/>
</dbReference>
<keyword evidence="6" id="KW-1003">Cell membrane</keyword>
<evidence type="ECO:0000256" key="10">
    <source>
        <dbReference type="SAM" id="Phobius"/>
    </source>
</evidence>
<keyword evidence="5" id="KW-0813">Transport</keyword>
<dbReference type="GO" id="GO:0005886">
    <property type="term" value="C:plasma membrane"/>
    <property type="evidence" value="ECO:0007669"/>
    <property type="project" value="UniProtKB-SubCell"/>
</dbReference>
<protein>
    <recommendedName>
        <fullName evidence="4">Nicotinamide riboside transporter PnuC</fullName>
    </recommendedName>
</protein>
<feature type="transmembrane region" description="Helical" evidence="10">
    <location>
        <begin position="104"/>
        <end position="126"/>
    </location>
</feature>
<evidence type="ECO:0000256" key="3">
    <source>
        <dbReference type="ARBA" id="ARBA00006669"/>
    </source>
</evidence>
<dbReference type="EMBL" id="OU015584">
    <property type="protein sequence ID" value="CAG5086216.1"/>
    <property type="molecule type" value="Genomic_DNA"/>
</dbReference>
<evidence type="ECO:0000313" key="11">
    <source>
        <dbReference type="EMBL" id="CAG5086216.1"/>
    </source>
</evidence>
<evidence type="ECO:0000256" key="5">
    <source>
        <dbReference type="ARBA" id="ARBA00022448"/>
    </source>
</evidence>
<comment type="function">
    <text evidence="1">Required for nicotinamide riboside transport across the inner membrane.</text>
</comment>
<dbReference type="Proteomes" id="UP000683507">
    <property type="component" value="Chromosome"/>
</dbReference>
<evidence type="ECO:0000256" key="1">
    <source>
        <dbReference type="ARBA" id="ARBA00002672"/>
    </source>
</evidence>
<dbReference type="Pfam" id="PF04973">
    <property type="entry name" value="NMN_transporter"/>
    <property type="match status" value="1"/>
</dbReference>
<dbReference type="KEGG" id="ptan:CRYO30217_03047"/>
<keyword evidence="8 10" id="KW-1133">Transmembrane helix</keyword>
<evidence type="ECO:0000256" key="2">
    <source>
        <dbReference type="ARBA" id="ARBA00004651"/>
    </source>
</evidence>
<reference evidence="11" key="1">
    <citation type="submission" date="2021-04" db="EMBL/GenBank/DDBJ databases">
        <authorList>
            <person name="Rodrigo-Torres L."/>
            <person name="Arahal R. D."/>
            <person name="Lucena T."/>
        </authorList>
    </citation>
    <scope>NUCLEOTIDE SEQUENCE</scope>
    <source>
        <strain evidence="11">AS29M-1</strain>
    </source>
</reference>
<comment type="similarity">
    <text evidence="3">Belongs to the nicotinamide ribonucleoside (NR) uptake permease (TC 4.B.1) family.</text>
</comment>
<keyword evidence="12" id="KW-1185">Reference proteome</keyword>
<gene>
    <name evidence="11" type="ORF">CRYO30217_03047</name>
</gene>